<comment type="similarity">
    <text evidence="1">Belongs to the universal ribosomal protein uS11 family.</text>
</comment>
<keyword evidence="3" id="KW-0687">Ribonucleoprotein</keyword>
<sequence length="129" mass="14122">MVSKSQNTQRRESRLPVHALAHIQTTLNNTIITLTTLDGDTLLWGSAGSMGFRGSRGSTSYAAQVTAENVSRRAHQRGVQTIDVRTQGMGYGKESSLRGLQIGGLKVLRIVDTTLIPHNGCRPPKRRRV</sequence>
<accession>A0A650AKJ2</accession>
<geneLocation type="mitochondrion" evidence="4"/>
<dbReference type="GO" id="GO:1990904">
    <property type="term" value="C:ribonucleoprotein complex"/>
    <property type="evidence" value="ECO:0007669"/>
    <property type="project" value="UniProtKB-KW"/>
</dbReference>
<dbReference type="InterPro" id="IPR036967">
    <property type="entry name" value="Ribosomal_uS11_sf"/>
</dbReference>
<dbReference type="NCBIfam" id="NF003698">
    <property type="entry name" value="PRK05309.1"/>
    <property type="match status" value="1"/>
</dbReference>
<keyword evidence="2 4" id="KW-0689">Ribosomal protein</keyword>
<evidence type="ECO:0000313" key="4">
    <source>
        <dbReference type="EMBL" id="QGN73929.1"/>
    </source>
</evidence>
<dbReference type="Gene3D" id="3.30.420.80">
    <property type="entry name" value="Ribosomal protein S11"/>
    <property type="match status" value="1"/>
</dbReference>
<evidence type="ECO:0000256" key="3">
    <source>
        <dbReference type="ARBA" id="ARBA00023274"/>
    </source>
</evidence>
<dbReference type="GO" id="GO:0006412">
    <property type="term" value="P:translation"/>
    <property type="evidence" value="ECO:0007669"/>
    <property type="project" value="InterPro"/>
</dbReference>
<dbReference type="GO" id="GO:0005840">
    <property type="term" value="C:ribosome"/>
    <property type="evidence" value="ECO:0007669"/>
    <property type="project" value="UniProtKB-KW"/>
</dbReference>
<organism evidence="4">
    <name type="scientific">prasinophyte sp. MBIC10622</name>
    <dbReference type="NCBI Taxonomy" id="156113"/>
    <lineage>
        <taxon>Eukaryota</taxon>
        <taxon>Viridiplantae</taxon>
        <taxon>Chlorophyta</taxon>
    </lineage>
</organism>
<dbReference type="PANTHER" id="PTHR11759">
    <property type="entry name" value="40S RIBOSOMAL PROTEIN S14/30S RIBOSOMAL PROTEIN S11"/>
    <property type="match status" value="1"/>
</dbReference>
<dbReference type="SUPFAM" id="SSF53137">
    <property type="entry name" value="Translational machinery components"/>
    <property type="match status" value="1"/>
</dbReference>
<dbReference type="EMBL" id="MN662311">
    <property type="protein sequence ID" value="QGN73929.1"/>
    <property type="molecule type" value="Genomic_DNA"/>
</dbReference>
<dbReference type="AlphaFoldDB" id="A0A650AKJ2"/>
<gene>
    <name evidence="4" type="primary">rps11</name>
</gene>
<protein>
    <submittedName>
        <fullName evidence="4">Ribosomal protein S11</fullName>
    </submittedName>
</protein>
<evidence type="ECO:0000256" key="2">
    <source>
        <dbReference type="ARBA" id="ARBA00022980"/>
    </source>
</evidence>
<proteinExistence type="inferred from homology"/>
<dbReference type="GO" id="GO:0003735">
    <property type="term" value="F:structural constituent of ribosome"/>
    <property type="evidence" value="ECO:0007669"/>
    <property type="project" value="InterPro"/>
</dbReference>
<reference evidence="4" key="1">
    <citation type="submission" date="2019-11" db="EMBL/GenBank/DDBJ databases">
        <title>Complete mitogenomes of the marine picoplanktonic green algae Prasinoderma sp. MBIC 10622 and Prasinococcus capsulatus CCMP 1194 (Palmophyllophyceae).</title>
        <authorList>
            <person name="Turmel M."/>
            <person name="Otis C."/>
            <person name="Lemieux C."/>
        </authorList>
    </citation>
    <scope>NUCLEOTIDE SEQUENCE</scope>
</reference>
<keyword evidence="4" id="KW-0496">Mitochondrion</keyword>
<name>A0A650AKJ2_9CHLO</name>
<evidence type="ECO:0000256" key="1">
    <source>
        <dbReference type="ARBA" id="ARBA00006194"/>
    </source>
</evidence>
<dbReference type="InterPro" id="IPR001971">
    <property type="entry name" value="Ribosomal_uS11"/>
</dbReference>
<dbReference type="HAMAP" id="MF_01310">
    <property type="entry name" value="Ribosomal_uS11"/>
    <property type="match status" value="1"/>
</dbReference>
<dbReference type="Pfam" id="PF00411">
    <property type="entry name" value="Ribosomal_S11"/>
    <property type="match status" value="1"/>
</dbReference>
<dbReference type="PIRSF" id="PIRSF002131">
    <property type="entry name" value="Ribosomal_S11"/>
    <property type="match status" value="1"/>
</dbReference>